<keyword evidence="1" id="KW-0812">Transmembrane</keyword>
<reference evidence="2 3" key="1">
    <citation type="journal article" date="2024" name="Int. J. Syst. Evol. Microbiol.">
        <title>Clostridium omnivorum sp. nov., isolated from anoxic soil under the treatment of reductive soil disinfestation.</title>
        <authorList>
            <person name="Ueki A."/>
            <person name="Tonouchi A."/>
            <person name="Kaku N."/>
            <person name="Honma S."/>
            <person name="Ueki K."/>
        </authorList>
    </citation>
    <scope>NUCLEOTIDE SEQUENCE [LARGE SCALE GENOMIC DNA]</scope>
    <source>
        <strain evidence="2 3">E14</strain>
    </source>
</reference>
<evidence type="ECO:0000256" key="1">
    <source>
        <dbReference type="SAM" id="Phobius"/>
    </source>
</evidence>
<gene>
    <name evidence="2" type="ORF">bsdE14_13410</name>
</gene>
<keyword evidence="1" id="KW-0472">Membrane</keyword>
<feature type="transmembrane region" description="Helical" evidence="1">
    <location>
        <begin position="34"/>
        <end position="60"/>
    </location>
</feature>
<evidence type="ECO:0000313" key="3">
    <source>
        <dbReference type="Proteomes" id="UP001208567"/>
    </source>
</evidence>
<dbReference type="RefSeq" id="WP_264849205.1">
    <property type="nucleotide sequence ID" value="NZ_BRXR01000001.1"/>
</dbReference>
<keyword evidence="3" id="KW-1185">Reference proteome</keyword>
<proteinExistence type="predicted"/>
<organism evidence="2 3">
    <name type="scientific">Clostridium omnivorum</name>
    <dbReference type="NCBI Taxonomy" id="1604902"/>
    <lineage>
        <taxon>Bacteria</taxon>
        <taxon>Bacillati</taxon>
        <taxon>Bacillota</taxon>
        <taxon>Clostridia</taxon>
        <taxon>Eubacteriales</taxon>
        <taxon>Clostridiaceae</taxon>
        <taxon>Clostridium</taxon>
    </lineage>
</organism>
<protein>
    <submittedName>
        <fullName evidence="2">Uncharacterized protein</fullName>
    </submittedName>
</protein>
<sequence>MAILTMLLTLPFLFIAYKNRKDTEEYLLLKLFGIWIVCQLYIILNSYYRLPFGLLIAVFIVYKSKQNRFSKFISLAIGTVSFLTSSLIYVIFY</sequence>
<name>A0ABQ5N469_9CLOT</name>
<feature type="transmembrane region" description="Helical" evidence="1">
    <location>
        <begin position="72"/>
        <end position="92"/>
    </location>
</feature>
<dbReference type="EMBL" id="BRXR01000001">
    <property type="protein sequence ID" value="GLC29931.1"/>
    <property type="molecule type" value="Genomic_DNA"/>
</dbReference>
<comment type="caution">
    <text evidence="2">The sequence shown here is derived from an EMBL/GenBank/DDBJ whole genome shotgun (WGS) entry which is preliminary data.</text>
</comment>
<keyword evidence="1" id="KW-1133">Transmembrane helix</keyword>
<evidence type="ECO:0000313" key="2">
    <source>
        <dbReference type="EMBL" id="GLC29931.1"/>
    </source>
</evidence>
<dbReference type="Proteomes" id="UP001208567">
    <property type="component" value="Unassembled WGS sequence"/>
</dbReference>
<accession>A0ABQ5N469</accession>